<protein>
    <recommendedName>
        <fullName evidence="2">histidine kinase</fullName>
        <ecNumber evidence="2">2.7.13.3</ecNumber>
    </recommendedName>
</protein>
<keyword evidence="3 4" id="KW-0597">Phosphoprotein</keyword>
<dbReference type="InterPro" id="IPR003661">
    <property type="entry name" value="HisK_dim/P_dom"/>
</dbReference>
<evidence type="ECO:0000256" key="3">
    <source>
        <dbReference type="ARBA" id="ARBA00022553"/>
    </source>
</evidence>
<feature type="modified residue" description="4-aspartylphosphate" evidence="4">
    <location>
        <position position="358"/>
    </location>
</feature>
<evidence type="ECO:0000313" key="7">
    <source>
        <dbReference type="EMBL" id="MFC6644967.1"/>
    </source>
</evidence>
<dbReference type="InterPro" id="IPR005467">
    <property type="entry name" value="His_kinase_dom"/>
</dbReference>
<dbReference type="CDD" id="cd00156">
    <property type="entry name" value="REC"/>
    <property type="match status" value="2"/>
</dbReference>
<evidence type="ECO:0000313" key="8">
    <source>
        <dbReference type="Proteomes" id="UP001596391"/>
    </source>
</evidence>
<dbReference type="SUPFAM" id="SSF55874">
    <property type="entry name" value="ATPase domain of HSP90 chaperone/DNA topoisomerase II/histidine kinase"/>
    <property type="match status" value="1"/>
</dbReference>
<dbReference type="InterPro" id="IPR036097">
    <property type="entry name" value="HisK_dim/P_sf"/>
</dbReference>
<comment type="caution">
    <text evidence="7">The sequence shown here is derived from an EMBL/GenBank/DDBJ whole genome shotgun (WGS) entry which is preliminary data.</text>
</comment>
<keyword evidence="8" id="KW-1185">Reference proteome</keyword>
<evidence type="ECO:0000256" key="4">
    <source>
        <dbReference type="PROSITE-ProRule" id="PRU00169"/>
    </source>
</evidence>
<dbReference type="Proteomes" id="UP001596391">
    <property type="component" value="Unassembled WGS sequence"/>
</dbReference>
<feature type="domain" description="Response regulatory" evidence="6">
    <location>
        <begin position="309"/>
        <end position="426"/>
    </location>
</feature>
<comment type="catalytic activity">
    <reaction evidence="1">
        <text>ATP + protein L-histidine = ADP + protein N-phospho-L-histidine.</text>
        <dbReference type="EC" id="2.7.13.3"/>
    </reaction>
</comment>
<evidence type="ECO:0000256" key="2">
    <source>
        <dbReference type="ARBA" id="ARBA00012438"/>
    </source>
</evidence>
<dbReference type="InterPro" id="IPR011006">
    <property type="entry name" value="CheY-like_superfamily"/>
</dbReference>
<dbReference type="Gene3D" id="3.40.50.2300">
    <property type="match status" value="2"/>
</dbReference>
<sequence length="560" mass="61085">MNTLVIAVVVFLTVFCGVLAMLLMRASHSERELRQRLFELQRQLTNAEQGLMERRQLDGIKDEFISTVSHELRTPLTSIRGALGLLSSGLLGQLDVKAANLLRIAVTNTDRLVRLINDILDLERMDSGRAAMQLRPCSLHEIIQQSVETMQSMAHDAGVRIEVVPEPGGMPAAFEGDPDRIQQVLVNLLSNAVKFSTTNSTVLVRSQFDASTLSFRVQDSGRGIPADKLESIFGRFTQVENADSRQKGGTGLGLAICRTILAQHGGIIHAERNDGDGSGRSGSTFVVKLPRSASAEAEAKAAQERNANTVLVCDDDEDFRHLVAEMLRIHGYSAIEAGNGEDALKLVTSRNIEVVLLDLCMPGLSGWQTLELLKSNARTARLPVVVLSVLGPAEGSARHPIEVPPEGWVQKPFGPESLLGELSRVLYASGSDGRILLVEDDADLAAIVMASFAEDRTASDVRMQHARSLAEAQNFCRATPPEAIILDLKLPDGTGFMLAEWLRQQPSLRSLPLIVYSGAMLSQEEREQLRLGPTQFLDKARVSPQELERLVVSMIQPAAV</sequence>
<dbReference type="InterPro" id="IPR003594">
    <property type="entry name" value="HATPase_dom"/>
</dbReference>
<evidence type="ECO:0000256" key="1">
    <source>
        <dbReference type="ARBA" id="ARBA00000085"/>
    </source>
</evidence>
<dbReference type="RefSeq" id="WP_263371372.1">
    <property type="nucleotide sequence ID" value="NZ_JAGSYD010000003.1"/>
</dbReference>
<dbReference type="SMART" id="SM00387">
    <property type="entry name" value="HATPase_c"/>
    <property type="match status" value="1"/>
</dbReference>
<dbReference type="Pfam" id="PF02518">
    <property type="entry name" value="HATPase_c"/>
    <property type="match status" value="1"/>
</dbReference>
<dbReference type="EC" id="2.7.13.3" evidence="2"/>
<dbReference type="Gene3D" id="1.10.287.130">
    <property type="match status" value="1"/>
</dbReference>
<dbReference type="PRINTS" id="PR00344">
    <property type="entry name" value="BCTRLSENSOR"/>
</dbReference>
<organism evidence="7 8">
    <name type="scientific">Granulicella cerasi</name>
    <dbReference type="NCBI Taxonomy" id="741063"/>
    <lineage>
        <taxon>Bacteria</taxon>
        <taxon>Pseudomonadati</taxon>
        <taxon>Acidobacteriota</taxon>
        <taxon>Terriglobia</taxon>
        <taxon>Terriglobales</taxon>
        <taxon>Acidobacteriaceae</taxon>
        <taxon>Granulicella</taxon>
    </lineage>
</organism>
<dbReference type="CDD" id="cd00082">
    <property type="entry name" value="HisKA"/>
    <property type="match status" value="1"/>
</dbReference>
<evidence type="ECO:0000259" key="5">
    <source>
        <dbReference type="PROSITE" id="PS50109"/>
    </source>
</evidence>
<dbReference type="PANTHER" id="PTHR43547:SF2">
    <property type="entry name" value="HYBRID SIGNAL TRANSDUCTION HISTIDINE KINASE C"/>
    <property type="match status" value="1"/>
</dbReference>
<dbReference type="InterPro" id="IPR001789">
    <property type="entry name" value="Sig_transdc_resp-reg_receiver"/>
</dbReference>
<proteinExistence type="predicted"/>
<accession>A0ABW1Z694</accession>
<feature type="domain" description="Response regulatory" evidence="6">
    <location>
        <begin position="434"/>
        <end position="554"/>
    </location>
</feature>
<gene>
    <name evidence="7" type="ORF">ACFQBQ_05045</name>
</gene>
<reference evidence="8" key="1">
    <citation type="journal article" date="2019" name="Int. J. Syst. Evol. Microbiol.">
        <title>The Global Catalogue of Microorganisms (GCM) 10K type strain sequencing project: providing services to taxonomists for standard genome sequencing and annotation.</title>
        <authorList>
            <consortium name="The Broad Institute Genomics Platform"/>
            <consortium name="The Broad Institute Genome Sequencing Center for Infectious Disease"/>
            <person name="Wu L."/>
            <person name="Ma J."/>
        </authorList>
    </citation>
    <scope>NUCLEOTIDE SEQUENCE [LARGE SCALE GENOMIC DNA]</scope>
    <source>
        <strain evidence="8">CGMCC 1.16026</strain>
    </source>
</reference>
<dbReference type="SUPFAM" id="SSF52172">
    <property type="entry name" value="CheY-like"/>
    <property type="match status" value="2"/>
</dbReference>
<feature type="modified residue" description="4-aspartylphosphate" evidence="4">
    <location>
        <position position="487"/>
    </location>
</feature>
<dbReference type="Pfam" id="PF00512">
    <property type="entry name" value="HisKA"/>
    <property type="match status" value="1"/>
</dbReference>
<dbReference type="InterPro" id="IPR004358">
    <property type="entry name" value="Sig_transdc_His_kin-like_C"/>
</dbReference>
<dbReference type="SMART" id="SM00388">
    <property type="entry name" value="HisKA"/>
    <property type="match status" value="1"/>
</dbReference>
<feature type="domain" description="Histidine kinase" evidence="5">
    <location>
        <begin position="67"/>
        <end position="293"/>
    </location>
</feature>
<dbReference type="SMART" id="SM00448">
    <property type="entry name" value="REC"/>
    <property type="match status" value="2"/>
</dbReference>
<dbReference type="PANTHER" id="PTHR43547">
    <property type="entry name" value="TWO-COMPONENT HISTIDINE KINASE"/>
    <property type="match status" value="1"/>
</dbReference>
<dbReference type="Pfam" id="PF00072">
    <property type="entry name" value="Response_reg"/>
    <property type="match status" value="2"/>
</dbReference>
<evidence type="ECO:0000259" key="6">
    <source>
        <dbReference type="PROSITE" id="PS50110"/>
    </source>
</evidence>
<name>A0ABW1Z694_9BACT</name>
<dbReference type="PROSITE" id="PS50110">
    <property type="entry name" value="RESPONSE_REGULATORY"/>
    <property type="match status" value="2"/>
</dbReference>
<dbReference type="SUPFAM" id="SSF47384">
    <property type="entry name" value="Homodimeric domain of signal transducing histidine kinase"/>
    <property type="match status" value="1"/>
</dbReference>
<dbReference type="EMBL" id="JBHSWI010000001">
    <property type="protein sequence ID" value="MFC6644967.1"/>
    <property type="molecule type" value="Genomic_DNA"/>
</dbReference>
<dbReference type="PROSITE" id="PS50109">
    <property type="entry name" value="HIS_KIN"/>
    <property type="match status" value="1"/>
</dbReference>
<dbReference type="InterPro" id="IPR036890">
    <property type="entry name" value="HATPase_C_sf"/>
</dbReference>
<dbReference type="Gene3D" id="3.30.565.10">
    <property type="entry name" value="Histidine kinase-like ATPase, C-terminal domain"/>
    <property type="match status" value="1"/>
</dbReference>